<accession>A0A813QR49</accession>
<organism evidence="2 4">
    <name type="scientific">Didymodactylos carnosus</name>
    <dbReference type="NCBI Taxonomy" id="1234261"/>
    <lineage>
        <taxon>Eukaryota</taxon>
        <taxon>Metazoa</taxon>
        <taxon>Spiralia</taxon>
        <taxon>Gnathifera</taxon>
        <taxon>Rotifera</taxon>
        <taxon>Eurotatoria</taxon>
        <taxon>Bdelloidea</taxon>
        <taxon>Philodinida</taxon>
        <taxon>Philodinidae</taxon>
        <taxon>Didymodactylos</taxon>
    </lineage>
</organism>
<sequence length="140" mass="16404">MPLVTDSTDTDKPYESRIQLITPWTEFVIFLSDYFYIFALLGVILCFPIGILAVVRAVQAKQLKHEQFRYSTNVEYLTDGINAPYELAKINRYEATTLGLFAILVGIAFWLVIYAVFKMHHIYYHYDFQHHCDLYHACHD</sequence>
<reference evidence="2" key="1">
    <citation type="submission" date="2021-02" db="EMBL/GenBank/DDBJ databases">
        <authorList>
            <person name="Nowell W R."/>
        </authorList>
    </citation>
    <scope>NUCLEOTIDE SEQUENCE</scope>
</reference>
<feature type="transmembrane region" description="Helical" evidence="1">
    <location>
        <begin position="98"/>
        <end position="117"/>
    </location>
</feature>
<dbReference type="Proteomes" id="UP000663829">
    <property type="component" value="Unassembled WGS sequence"/>
</dbReference>
<name>A0A813QR49_9BILA</name>
<proteinExistence type="predicted"/>
<comment type="caution">
    <text evidence="2">The sequence shown here is derived from an EMBL/GenBank/DDBJ whole genome shotgun (WGS) entry which is preliminary data.</text>
</comment>
<evidence type="ECO:0000313" key="2">
    <source>
        <dbReference type="EMBL" id="CAF0770437.1"/>
    </source>
</evidence>
<keyword evidence="1" id="KW-1133">Transmembrane helix</keyword>
<evidence type="ECO:0000313" key="3">
    <source>
        <dbReference type="EMBL" id="CAF3552509.1"/>
    </source>
</evidence>
<dbReference type="Proteomes" id="UP000681722">
    <property type="component" value="Unassembled WGS sequence"/>
</dbReference>
<feature type="transmembrane region" description="Helical" evidence="1">
    <location>
        <begin position="34"/>
        <end position="55"/>
    </location>
</feature>
<keyword evidence="1" id="KW-0812">Transmembrane</keyword>
<protein>
    <submittedName>
        <fullName evidence="2">Uncharacterized protein</fullName>
    </submittedName>
</protein>
<dbReference type="EMBL" id="CAJNOQ010000193">
    <property type="protein sequence ID" value="CAF0770437.1"/>
    <property type="molecule type" value="Genomic_DNA"/>
</dbReference>
<keyword evidence="1" id="KW-0472">Membrane</keyword>
<gene>
    <name evidence="2" type="ORF">GPM918_LOCUS1895</name>
    <name evidence="3" type="ORF">SRO942_LOCUS1895</name>
</gene>
<dbReference type="AlphaFoldDB" id="A0A813QR49"/>
<evidence type="ECO:0000313" key="4">
    <source>
        <dbReference type="Proteomes" id="UP000663829"/>
    </source>
</evidence>
<evidence type="ECO:0000256" key="1">
    <source>
        <dbReference type="SAM" id="Phobius"/>
    </source>
</evidence>
<dbReference type="EMBL" id="CAJOBC010000193">
    <property type="protein sequence ID" value="CAF3552509.1"/>
    <property type="molecule type" value="Genomic_DNA"/>
</dbReference>
<keyword evidence="4" id="KW-1185">Reference proteome</keyword>